<evidence type="ECO:0000313" key="2">
    <source>
        <dbReference type="Proteomes" id="UP000321735"/>
    </source>
</evidence>
<dbReference type="Proteomes" id="UP000321735">
    <property type="component" value="Chromosome"/>
</dbReference>
<name>A0A9X7M1C1_BACCE</name>
<organism evidence="1 2">
    <name type="scientific">Bacillus cereus</name>
    <dbReference type="NCBI Taxonomy" id="1396"/>
    <lineage>
        <taxon>Bacteria</taxon>
        <taxon>Bacillati</taxon>
        <taxon>Bacillota</taxon>
        <taxon>Bacilli</taxon>
        <taxon>Bacillales</taxon>
        <taxon>Bacillaceae</taxon>
        <taxon>Bacillus</taxon>
        <taxon>Bacillus cereus group</taxon>
    </lineage>
</organism>
<dbReference type="EMBL" id="CP031778">
    <property type="protein sequence ID" value="QDZ76621.1"/>
    <property type="molecule type" value="Genomic_DNA"/>
</dbReference>
<dbReference type="AlphaFoldDB" id="A0A9X7M1C1"/>
<evidence type="ECO:0000313" key="1">
    <source>
        <dbReference type="EMBL" id="QDZ76621.1"/>
    </source>
</evidence>
<gene>
    <name evidence="1" type="ORF">D0437_27660</name>
</gene>
<dbReference type="RefSeq" id="WP_208742626.1">
    <property type="nucleotide sequence ID" value="NZ_CP031778.1"/>
</dbReference>
<sequence>MKPIKHMRSKRGFYIGRLSKEVGNQMKHPTLSSERAGSMGRGRMWDLPQLITLAGELQKKKEKGILVIDPKAHFHEHFHK</sequence>
<proteinExistence type="predicted"/>
<accession>A0A9X7M1C1</accession>
<reference evidence="1 2" key="1">
    <citation type="journal article" date="2019" name="Ecotoxicol. Environ. Saf.">
        <title>Microbial characterization of heavy metal resistant bacterial strains isolated from an electroplating wastewater treatment plant.</title>
        <authorList>
            <person name="Cai X."/>
            <person name="Zheng X."/>
            <person name="Zhang D."/>
            <person name="Iqbal W."/>
            <person name="Liu C."/>
            <person name="Yang B."/>
            <person name="Zhao X."/>
            <person name="Lu X."/>
            <person name="Mao Y."/>
        </authorList>
    </citation>
    <scope>NUCLEOTIDE SEQUENCE [LARGE SCALE GENOMIC DNA]</scope>
    <source>
        <strain evidence="1 2">Co1-1</strain>
    </source>
</reference>
<protein>
    <submittedName>
        <fullName evidence="1">Uncharacterized protein</fullName>
    </submittedName>
</protein>